<keyword evidence="6" id="KW-0732">Signal</keyword>
<evidence type="ECO:0000256" key="7">
    <source>
        <dbReference type="ARBA" id="ARBA00022801"/>
    </source>
</evidence>
<evidence type="ECO:0000313" key="12">
    <source>
        <dbReference type="Proteomes" id="UP000054498"/>
    </source>
</evidence>
<comment type="catalytic activity">
    <reaction evidence="1">
        <text>Random hydrolysis of (1-&gt;4)-beta-D-mannosidic linkages in mannans, galactomannans and glucomannans.</text>
        <dbReference type="EC" id="3.2.1.78"/>
    </reaction>
</comment>
<dbReference type="InterPro" id="IPR045053">
    <property type="entry name" value="MAN-like"/>
</dbReference>
<feature type="region of interest" description="Disordered" evidence="9">
    <location>
        <begin position="666"/>
        <end position="702"/>
    </location>
</feature>
<keyword evidence="5" id="KW-0964">Secreted</keyword>
<evidence type="ECO:0000256" key="8">
    <source>
        <dbReference type="ARBA" id="ARBA00023295"/>
    </source>
</evidence>
<evidence type="ECO:0000256" key="9">
    <source>
        <dbReference type="SAM" id="MobiDB-lite"/>
    </source>
</evidence>
<feature type="domain" description="Glycoside hydrolase family 5" evidence="10">
    <location>
        <begin position="41"/>
        <end position="191"/>
    </location>
</feature>
<dbReference type="InterPro" id="IPR017853">
    <property type="entry name" value="GH"/>
</dbReference>
<feature type="compositionally biased region" description="Low complexity" evidence="9">
    <location>
        <begin position="543"/>
        <end position="559"/>
    </location>
</feature>
<accession>A0A0D2L0Q1</accession>
<dbReference type="OrthoDB" id="406631at2759"/>
<evidence type="ECO:0000313" key="11">
    <source>
        <dbReference type="EMBL" id="KIZ00979.1"/>
    </source>
</evidence>
<dbReference type="RefSeq" id="XP_013899998.1">
    <property type="nucleotide sequence ID" value="XM_014044544.1"/>
</dbReference>
<organism evidence="11 12">
    <name type="scientific">Monoraphidium neglectum</name>
    <dbReference type="NCBI Taxonomy" id="145388"/>
    <lineage>
        <taxon>Eukaryota</taxon>
        <taxon>Viridiplantae</taxon>
        <taxon>Chlorophyta</taxon>
        <taxon>core chlorophytes</taxon>
        <taxon>Chlorophyceae</taxon>
        <taxon>CS clade</taxon>
        <taxon>Sphaeropleales</taxon>
        <taxon>Selenastraceae</taxon>
        <taxon>Monoraphidium</taxon>
    </lineage>
</organism>
<comment type="subcellular location">
    <subcellularLocation>
        <location evidence="2">Secreted</location>
    </subcellularLocation>
</comment>
<evidence type="ECO:0000256" key="6">
    <source>
        <dbReference type="ARBA" id="ARBA00022729"/>
    </source>
</evidence>
<dbReference type="EC" id="3.2.1.78" evidence="4"/>
<feature type="compositionally biased region" description="Low complexity" evidence="9">
    <location>
        <begin position="668"/>
        <end position="686"/>
    </location>
</feature>
<dbReference type="GeneID" id="25739859"/>
<keyword evidence="7 11" id="KW-0378">Hydrolase</keyword>
<dbReference type="PANTHER" id="PTHR31451">
    <property type="match status" value="1"/>
</dbReference>
<evidence type="ECO:0000256" key="2">
    <source>
        <dbReference type="ARBA" id="ARBA00004613"/>
    </source>
</evidence>
<evidence type="ECO:0000256" key="3">
    <source>
        <dbReference type="ARBA" id="ARBA00005641"/>
    </source>
</evidence>
<dbReference type="AlphaFoldDB" id="A0A0D2L0Q1"/>
<dbReference type="EMBL" id="KK101412">
    <property type="protein sequence ID" value="KIZ00979.1"/>
    <property type="molecule type" value="Genomic_DNA"/>
</dbReference>
<protein>
    <recommendedName>
        <fullName evidence="4">mannan endo-1,4-beta-mannosidase</fullName>
        <ecNumber evidence="4">3.2.1.78</ecNumber>
    </recommendedName>
</protein>
<comment type="similarity">
    <text evidence="3">Belongs to the glycosyl hydrolase 5 (cellulase A) family.</text>
</comment>
<dbReference type="Gene3D" id="3.20.20.80">
    <property type="entry name" value="Glycosidases"/>
    <property type="match status" value="1"/>
</dbReference>
<dbReference type="SUPFAM" id="SSF51445">
    <property type="entry name" value="(Trans)glycosidases"/>
    <property type="match status" value="1"/>
</dbReference>
<dbReference type="GO" id="GO:0016985">
    <property type="term" value="F:mannan endo-1,4-beta-mannosidase activity"/>
    <property type="evidence" value="ECO:0007669"/>
    <property type="project" value="UniProtKB-EC"/>
</dbReference>
<dbReference type="Proteomes" id="UP000054498">
    <property type="component" value="Unassembled WGS sequence"/>
</dbReference>
<dbReference type="InterPro" id="IPR001547">
    <property type="entry name" value="Glyco_hydro_5"/>
</dbReference>
<dbReference type="STRING" id="145388.A0A0D2L0Q1"/>
<dbReference type="Pfam" id="PF26410">
    <property type="entry name" value="GH5_mannosidase"/>
    <property type="match status" value="1"/>
</dbReference>
<keyword evidence="12" id="KW-1185">Reference proteome</keyword>
<feature type="region of interest" description="Disordered" evidence="9">
    <location>
        <begin position="543"/>
        <end position="570"/>
    </location>
</feature>
<name>A0A0D2L0Q1_9CHLO</name>
<dbReference type="KEGG" id="mng:MNEG_6983"/>
<evidence type="ECO:0000256" key="5">
    <source>
        <dbReference type="ARBA" id="ARBA00022525"/>
    </source>
</evidence>
<keyword evidence="8 11" id="KW-0326">Glycosidase</keyword>
<evidence type="ECO:0000256" key="4">
    <source>
        <dbReference type="ARBA" id="ARBA00012706"/>
    </source>
</evidence>
<evidence type="ECO:0000256" key="1">
    <source>
        <dbReference type="ARBA" id="ARBA00001678"/>
    </source>
</evidence>
<dbReference type="GO" id="GO:0005576">
    <property type="term" value="C:extracellular region"/>
    <property type="evidence" value="ECO:0007669"/>
    <property type="project" value="UniProtKB-SubCell"/>
</dbReference>
<sequence length="702" mass="73507">MNCYWFIDLYDENWGRQRIEETLDAAQRLGISVIRTWGFNDGLPKRRFVYDARQLAGLDWTVYAAKRRGIRLLLAIGNLWAAYKGPEEFLAQATGSAVSKDVLDFYTDPRALTLFKHHIWVLTSRVNPYTGVAYKDEPAILGWSLFNEPRCPGCMQPAQQAAHKSWLRQAAAFLRRVDPLHLISAATEGFFVRNDTTNYHLYNPGPGTQCDGEDWLAINALPEFDFASVHVYERHLELRPKPTDQPNGGDWPAWNFCGFDCYIEWFKVYMGLHIQLAASPLGKPLVMEEFGSTWWKASPEDQKLLFKLTFDWVAQQQRTGGPLAGAMFWNGAHNDSGDYDGYNVYIDRPASTLPASHLPPPPAAWLASPPMLSPETAKAQVDAATTFYTQLGQPPPPNDVVFPPTALPADLADLAAALNALPPPPPVIATPAAAVLKLNATNASQTLAAKPLPGALAAVPVPATALPKGSVPSLFSAAAVPATAALLPAAASPVTVPAGPASAVEAPAAGAVAGSAGGTASAGAPALPPPAAGAAAAPALQGATPAQTAPAPLPGAAAVPLPPASGRRRLSAAPGVSALMHHAHGTVGSAGAVRRRSLLVVEDQLDAFRRGGWRAACAEEAAKTWRPYRLFNLTDTVSGDAALQAARGRTVVAVISEGTAALNQGRDGAPVAAAGPAPAPAPAQAAGGPGAGAQAGAQAAGA</sequence>
<reference evidence="11 12" key="1">
    <citation type="journal article" date="2013" name="BMC Genomics">
        <title>Reconstruction of the lipid metabolism for the microalga Monoraphidium neglectum from its genome sequence reveals characteristics suitable for biofuel production.</title>
        <authorList>
            <person name="Bogen C."/>
            <person name="Al-Dilaimi A."/>
            <person name="Albersmeier A."/>
            <person name="Wichmann J."/>
            <person name="Grundmann M."/>
            <person name="Rupp O."/>
            <person name="Lauersen K.J."/>
            <person name="Blifernez-Klassen O."/>
            <person name="Kalinowski J."/>
            <person name="Goesmann A."/>
            <person name="Mussgnug J.H."/>
            <person name="Kruse O."/>
        </authorList>
    </citation>
    <scope>NUCLEOTIDE SEQUENCE [LARGE SCALE GENOMIC DNA]</scope>
    <source>
        <strain evidence="11 12">SAG 48.87</strain>
    </source>
</reference>
<evidence type="ECO:0000259" key="10">
    <source>
        <dbReference type="Pfam" id="PF26410"/>
    </source>
</evidence>
<dbReference type="PANTHER" id="PTHR31451:SF39">
    <property type="entry name" value="MANNAN ENDO-1,4-BETA-MANNOSIDASE 1"/>
    <property type="match status" value="1"/>
</dbReference>
<proteinExistence type="inferred from homology"/>
<gene>
    <name evidence="11" type="ORF">MNEG_6983</name>
</gene>